<dbReference type="EMBL" id="BKCJ010008031">
    <property type="protein sequence ID" value="GEU80205.1"/>
    <property type="molecule type" value="Genomic_DNA"/>
</dbReference>
<dbReference type="AlphaFoldDB" id="A0A6L2N6B2"/>
<comment type="caution">
    <text evidence="2">The sequence shown here is derived from an EMBL/GenBank/DDBJ whole genome shotgun (WGS) entry which is preliminary data.</text>
</comment>
<name>A0A6L2N6B2_TANCI</name>
<organism evidence="2">
    <name type="scientific">Tanacetum cinerariifolium</name>
    <name type="common">Dalmatian daisy</name>
    <name type="synonym">Chrysanthemum cinerariifolium</name>
    <dbReference type="NCBI Taxonomy" id="118510"/>
    <lineage>
        <taxon>Eukaryota</taxon>
        <taxon>Viridiplantae</taxon>
        <taxon>Streptophyta</taxon>
        <taxon>Embryophyta</taxon>
        <taxon>Tracheophyta</taxon>
        <taxon>Spermatophyta</taxon>
        <taxon>Magnoliopsida</taxon>
        <taxon>eudicotyledons</taxon>
        <taxon>Gunneridae</taxon>
        <taxon>Pentapetalae</taxon>
        <taxon>asterids</taxon>
        <taxon>campanulids</taxon>
        <taxon>Asterales</taxon>
        <taxon>Asteraceae</taxon>
        <taxon>Asteroideae</taxon>
        <taxon>Anthemideae</taxon>
        <taxon>Anthemidinae</taxon>
        <taxon>Tanacetum</taxon>
    </lineage>
</organism>
<sequence length="249" mass="28679">MTVAKYNSQDEKTHSIILLSLLDEVLYEVVDETTAGVWKKLEKLYMTKSLTNKLLLKQGLFSLRMKECSALKYHLDALNSILMDLKNVEVKIDDEDAPLILLVSLPPSFENFVNSFVVATGHNRGRHQAQKGKGKGRYKGRSKSRPRGSNPQDTCNYCKEKAIGNSIVLNSRKKVRIGLWHMKSLTMGMFSWITIHHEKLLALEQFRLRCMMEWLEPSLMFAIDRWASRPFCYGRQKETKSPERSVKPV</sequence>
<reference evidence="2" key="1">
    <citation type="journal article" date="2019" name="Sci. Rep.">
        <title>Draft genome of Tanacetum cinerariifolium, the natural source of mosquito coil.</title>
        <authorList>
            <person name="Yamashiro T."/>
            <person name="Shiraishi A."/>
            <person name="Satake H."/>
            <person name="Nakayama K."/>
        </authorList>
    </citation>
    <scope>NUCLEOTIDE SEQUENCE</scope>
</reference>
<accession>A0A6L2N6B2</accession>
<feature type="compositionally biased region" description="Basic residues" evidence="1">
    <location>
        <begin position="123"/>
        <end position="146"/>
    </location>
</feature>
<evidence type="ECO:0000256" key="1">
    <source>
        <dbReference type="SAM" id="MobiDB-lite"/>
    </source>
</evidence>
<protein>
    <submittedName>
        <fullName evidence="2">Retrovirus-related Pol polyprotein from transposon TNT 1-94</fullName>
    </submittedName>
</protein>
<proteinExistence type="predicted"/>
<dbReference type="Pfam" id="PF14223">
    <property type="entry name" value="Retrotran_gag_2"/>
    <property type="match status" value="1"/>
</dbReference>
<gene>
    <name evidence="2" type="ORF">Tci_052183</name>
</gene>
<evidence type="ECO:0000313" key="2">
    <source>
        <dbReference type="EMBL" id="GEU80205.1"/>
    </source>
</evidence>
<feature type="region of interest" description="Disordered" evidence="1">
    <location>
        <begin position="123"/>
        <end position="154"/>
    </location>
</feature>